<dbReference type="OrthoDB" id="1072226at2759"/>
<dbReference type="InterPro" id="IPR033121">
    <property type="entry name" value="PEPTIDASE_A1"/>
</dbReference>
<evidence type="ECO:0000259" key="4">
    <source>
        <dbReference type="PROSITE" id="PS51767"/>
    </source>
</evidence>
<evidence type="ECO:0000256" key="3">
    <source>
        <dbReference type="ARBA" id="ARBA00022801"/>
    </source>
</evidence>
<dbReference type="GO" id="GO:0006508">
    <property type="term" value="P:proteolysis"/>
    <property type="evidence" value="ECO:0007669"/>
    <property type="project" value="UniProtKB-KW"/>
</dbReference>
<dbReference type="Proteomes" id="UP000029120">
    <property type="component" value="Chromosome 1"/>
</dbReference>
<feature type="domain" description="Peptidase A1" evidence="4">
    <location>
        <begin position="32"/>
        <end position="349"/>
    </location>
</feature>
<comment type="similarity">
    <text evidence="1">Belongs to the peptidase A1 family.</text>
</comment>
<dbReference type="Gramene" id="KFK43380">
    <property type="protein sequence ID" value="KFK43380"/>
    <property type="gene ID" value="AALP_AA1G118600"/>
</dbReference>
<accession>A0A087HMM8</accession>
<evidence type="ECO:0000256" key="1">
    <source>
        <dbReference type="ARBA" id="ARBA00007447"/>
    </source>
</evidence>
<keyword evidence="3" id="KW-0378">Hydrolase</keyword>
<dbReference type="PROSITE" id="PS51767">
    <property type="entry name" value="PEPTIDASE_A1"/>
    <property type="match status" value="1"/>
</dbReference>
<reference evidence="6" key="1">
    <citation type="journal article" date="2015" name="Nat. Plants">
        <title>Genome expansion of Arabis alpina linked with retrotransposition and reduced symmetric DNA methylation.</title>
        <authorList>
            <person name="Willing E.M."/>
            <person name="Rawat V."/>
            <person name="Mandakova T."/>
            <person name="Maumus F."/>
            <person name="James G.V."/>
            <person name="Nordstroem K.J."/>
            <person name="Becker C."/>
            <person name="Warthmann N."/>
            <person name="Chica C."/>
            <person name="Szarzynska B."/>
            <person name="Zytnicki M."/>
            <person name="Albani M.C."/>
            <person name="Kiefer C."/>
            <person name="Bergonzi S."/>
            <person name="Castaings L."/>
            <person name="Mateos J.L."/>
            <person name="Berns M.C."/>
            <person name="Bujdoso N."/>
            <person name="Piofczyk T."/>
            <person name="de Lorenzo L."/>
            <person name="Barrero-Sicilia C."/>
            <person name="Mateos I."/>
            <person name="Piednoel M."/>
            <person name="Hagmann J."/>
            <person name="Chen-Min-Tao R."/>
            <person name="Iglesias-Fernandez R."/>
            <person name="Schuster S.C."/>
            <person name="Alonso-Blanco C."/>
            <person name="Roudier F."/>
            <person name="Carbonero P."/>
            <person name="Paz-Ares J."/>
            <person name="Davis S.J."/>
            <person name="Pecinka A."/>
            <person name="Quesneville H."/>
            <person name="Colot V."/>
            <person name="Lysak M.A."/>
            <person name="Weigel D."/>
            <person name="Coupland G."/>
            <person name="Schneeberger K."/>
        </authorList>
    </citation>
    <scope>NUCLEOTIDE SEQUENCE [LARGE SCALE GENOMIC DNA]</scope>
    <source>
        <strain evidence="6">cv. Pajares</strain>
    </source>
</reference>
<dbReference type="InterPro" id="IPR032799">
    <property type="entry name" value="TAXi_C"/>
</dbReference>
<evidence type="ECO:0000313" key="5">
    <source>
        <dbReference type="EMBL" id="KFK43380.1"/>
    </source>
</evidence>
<dbReference type="InterPro" id="IPR051708">
    <property type="entry name" value="Plant_Aspart_Prot_A1"/>
</dbReference>
<dbReference type="Pfam" id="PF14541">
    <property type="entry name" value="TAXi_C"/>
    <property type="match status" value="1"/>
</dbReference>
<dbReference type="GO" id="GO:0008233">
    <property type="term" value="F:peptidase activity"/>
    <property type="evidence" value="ECO:0007669"/>
    <property type="project" value="UniProtKB-KW"/>
</dbReference>
<dbReference type="PANTHER" id="PTHR47967:SF13">
    <property type="entry name" value="ASPARTYL PROTEASE UND-RELATED"/>
    <property type="match status" value="1"/>
</dbReference>
<dbReference type="Pfam" id="PF14543">
    <property type="entry name" value="TAXi_N"/>
    <property type="match status" value="1"/>
</dbReference>
<dbReference type="AlphaFoldDB" id="A0A087HMM8"/>
<sequence length="371" mass="41102">MSSRPTPRGTLSLGGNEKKIIHIALQKDPPAAYALVSVGYPPLEQRLHIDTGLDLTWVLHNPSSGYDPLKSSSFSYKSCHGLPIINSVTRSKIRGQCDYNKTLADKSSYIGTFGIETFTFGKRGLGILKNVLFGFGKTIDGPQAGMGSLGLQLGEDWSIVNSFERKFSICIESFNDIGDQKYFLALGNDAVFTGMKVPLDTQQLKYKISMTSIIIDGESLGIENVLSKYESILDTGTSSISLVSEIYHVVVANITKKMSDAGYEAYEMDNLICYDGTIPKAKEEDIRVAFMFGKVTWMMNTMKMFIQVDDALFCLYIDESPIKQNLIGMPMFQGHNVGFDVPNNKLHIKPMTSPCNKLYDDSNDELDIPNP</sequence>
<evidence type="ECO:0000256" key="2">
    <source>
        <dbReference type="ARBA" id="ARBA00022670"/>
    </source>
</evidence>
<dbReference type="InterPro" id="IPR032861">
    <property type="entry name" value="TAXi_N"/>
</dbReference>
<proteinExistence type="inferred from homology"/>
<dbReference type="eggNOG" id="KOG1339">
    <property type="taxonomic scope" value="Eukaryota"/>
</dbReference>
<protein>
    <recommendedName>
        <fullName evidence="4">Peptidase A1 domain-containing protein</fullName>
    </recommendedName>
</protein>
<name>A0A087HMM8_ARAAL</name>
<keyword evidence="2" id="KW-0645">Protease</keyword>
<dbReference type="PANTHER" id="PTHR47967">
    <property type="entry name" value="OS07G0603500 PROTEIN-RELATED"/>
    <property type="match status" value="1"/>
</dbReference>
<dbReference type="EMBL" id="CM002869">
    <property type="protein sequence ID" value="KFK43380.1"/>
    <property type="molecule type" value="Genomic_DNA"/>
</dbReference>
<dbReference type="GO" id="GO:0005576">
    <property type="term" value="C:extracellular region"/>
    <property type="evidence" value="ECO:0007669"/>
    <property type="project" value="TreeGrafter"/>
</dbReference>
<dbReference type="InterPro" id="IPR021109">
    <property type="entry name" value="Peptidase_aspartic_dom_sf"/>
</dbReference>
<organism evidence="5 6">
    <name type="scientific">Arabis alpina</name>
    <name type="common">Alpine rock-cress</name>
    <dbReference type="NCBI Taxonomy" id="50452"/>
    <lineage>
        <taxon>Eukaryota</taxon>
        <taxon>Viridiplantae</taxon>
        <taxon>Streptophyta</taxon>
        <taxon>Embryophyta</taxon>
        <taxon>Tracheophyta</taxon>
        <taxon>Spermatophyta</taxon>
        <taxon>Magnoliopsida</taxon>
        <taxon>eudicotyledons</taxon>
        <taxon>Gunneridae</taxon>
        <taxon>Pentapetalae</taxon>
        <taxon>rosids</taxon>
        <taxon>malvids</taxon>
        <taxon>Brassicales</taxon>
        <taxon>Brassicaceae</taxon>
        <taxon>Arabideae</taxon>
        <taxon>Arabis</taxon>
    </lineage>
</organism>
<gene>
    <name evidence="5" type="ordered locus">AALP_Aa1g118600</name>
</gene>
<evidence type="ECO:0000313" key="6">
    <source>
        <dbReference type="Proteomes" id="UP000029120"/>
    </source>
</evidence>
<dbReference type="SUPFAM" id="SSF50630">
    <property type="entry name" value="Acid proteases"/>
    <property type="match status" value="1"/>
</dbReference>
<dbReference type="Gene3D" id="2.40.70.10">
    <property type="entry name" value="Acid Proteases"/>
    <property type="match status" value="2"/>
</dbReference>
<keyword evidence="6" id="KW-1185">Reference proteome</keyword>